<reference evidence="1" key="1">
    <citation type="submission" date="2024-09" db="EMBL/GenBank/DDBJ databases">
        <title>Draft Genome Sequences of Neofusicoccum parvum.</title>
        <authorList>
            <person name="Ashida A."/>
            <person name="Camagna M."/>
            <person name="Tanaka A."/>
            <person name="Takemoto D."/>
        </authorList>
    </citation>
    <scope>NUCLEOTIDE SEQUENCE</scope>
    <source>
        <strain evidence="1">PPO83</strain>
    </source>
</reference>
<sequence>MANHPYYPLDLELSGYTDNTIGLVTLLLGFSAGYFILNHPHMPAMQDFFGQLWKEYAKSDSRYLAADSLVLTLETITVALVSTGHLFSDTLYYVTSILDMEKGVLHSRPEALYFWGYFVVMNAFWIVVPAFVLHQSITGSAQAVAALRNDLGPSRTAGRRKEHFQ</sequence>
<evidence type="ECO:0000313" key="1">
    <source>
        <dbReference type="EMBL" id="GME22968.1"/>
    </source>
</evidence>
<dbReference type="Proteomes" id="UP001165186">
    <property type="component" value="Unassembled WGS sequence"/>
</dbReference>
<protein>
    <submittedName>
        <fullName evidence="1">Ebp domain-containing protein</fullName>
    </submittedName>
</protein>
<proteinExistence type="predicted"/>
<evidence type="ECO:0000313" key="2">
    <source>
        <dbReference type="Proteomes" id="UP001165186"/>
    </source>
</evidence>
<dbReference type="EMBL" id="BSXG01000004">
    <property type="protein sequence ID" value="GME22968.1"/>
    <property type="molecule type" value="Genomic_DNA"/>
</dbReference>
<accession>A0ACB5RR13</accession>
<keyword evidence="2" id="KW-1185">Reference proteome</keyword>
<gene>
    <name evidence="1" type="primary">g865</name>
    <name evidence="1" type="ORF">NpPPO83_00000865</name>
</gene>
<comment type="caution">
    <text evidence="1">The sequence shown here is derived from an EMBL/GenBank/DDBJ whole genome shotgun (WGS) entry which is preliminary data.</text>
</comment>
<organism evidence="1 2">
    <name type="scientific">Neofusicoccum parvum</name>
    <dbReference type="NCBI Taxonomy" id="310453"/>
    <lineage>
        <taxon>Eukaryota</taxon>
        <taxon>Fungi</taxon>
        <taxon>Dikarya</taxon>
        <taxon>Ascomycota</taxon>
        <taxon>Pezizomycotina</taxon>
        <taxon>Dothideomycetes</taxon>
        <taxon>Dothideomycetes incertae sedis</taxon>
        <taxon>Botryosphaeriales</taxon>
        <taxon>Botryosphaeriaceae</taxon>
        <taxon>Neofusicoccum</taxon>
    </lineage>
</organism>
<name>A0ACB5RR13_9PEZI</name>